<reference evidence="6" key="1">
    <citation type="submission" date="2020-11" db="EMBL/GenBank/DDBJ databases">
        <authorList>
            <person name="Tran Van P."/>
        </authorList>
    </citation>
    <scope>NUCLEOTIDE SEQUENCE</scope>
</reference>
<proteinExistence type="inferred from homology"/>
<dbReference type="InterPro" id="IPR020472">
    <property type="entry name" value="WD40_PAC1"/>
</dbReference>
<protein>
    <recommendedName>
        <fullName evidence="5">WDR5-like beta-propeller domain-containing protein</fullName>
    </recommendedName>
</protein>
<dbReference type="FunFam" id="2.130.10.10:FF:000029">
    <property type="entry name" value="WD repeat-containing protein 5"/>
    <property type="match status" value="1"/>
</dbReference>
<gene>
    <name evidence="6" type="ORF">TTEB3V08_LOCUS4125</name>
</gene>
<dbReference type="GO" id="GO:0042393">
    <property type="term" value="F:histone binding"/>
    <property type="evidence" value="ECO:0007669"/>
    <property type="project" value="TreeGrafter"/>
</dbReference>
<dbReference type="PROSITE" id="PS50082">
    <property type="entry name" value="WD_REPEATS_2"/>
    <property type="match status" value="5"/>
</dbReference>
<feature type="repeat" description="WD" evidence="4">
    <location>
        <begin position="292"/>
        <end position="333"/>
    </location>
</feature>
<dbReference type="InterPro" id="IPR015943">
    <property type="entry name" value="WD40/YVTN_repeat-like_dom_sf"/>
</dbReference>
<dbReference type="PROSITE" id="PS50294">
    <property type="entry name" value="WD_REPEATS_REGION"/>
    <property type="match status" value="3"/>
</dbReference>
<feature type="repeat" description="WD" evidence="4">
    <location>
        <begin position="334"/>
        <end position="375"/>
    </location>
</feature>
<keyword evidence="2 4" id="KW-0853">WD repeat</keyword>
<dbReference type="InterPro" id="IPR036322">
    <property type="entry name" value="WD40_repeat_dom_sf"/>
</dbReference>
<feature type="domain" description="WDR5-like beta-propeller" evidence="5">
    <location>
        <begin position="214"/>
        <end position="493"/>
    </location>
</feature>
<dbReference type="PROSITE" id="PS00678">
    <property type="entry name" value="WD_REPEATS_1"/>
    <property type="match status" value="4"/>
</dbReference>
<evidence type="ECO:0000256" key="1">
    <source>
        <dbReference type="ARBA" id="ARBA00007636"/>
    </source>
</evidence>
<feature type="repeat" description="WD" evidence="4">
    <location>
        <begin position="384"/>
        <end position="413"/>
    </location>
</feature>
<evidence type="ECO:0000259" key="5">
    <source>
        <dbReference type="Pfam" id="PF25175"/>
    </source>
</evidence>
<dbReference type="Pfam" id="PF25175">
    <property type="entry name" value="Beta-prop_WDR5"/>
    <property type="match status" value="1"/>
</dbReference>
<name>A0A7R9FME0_9NEOP</name>
<dbReference type="Gene3D" id="2.130.10.10">
    <property type="entry name" value="YVTN repeat-like/Quinoprotein amine dehydrogenase"/>
    <property type="match status" value="1"/>
</dbReference>
<keyword evidence="3" id="KW-0677">Repeat</keyword>
<dbReference type="InterPro" id="IPR001680">
    <property type="entry name" value="WD40_rpt"/>
</dbReference>
<dbReference type="PANTHER" id="PTHR22847">
    <property type="entry name" value="WD40 REPEAT PROTEIN"/>
    <property type="match status" value="1"/>
</dbReference>
<organism evidence="6">
    <name type="scientific">Timema tahoe</name>
    <dbReference type="NCBI Taxonomy" id="61484"/>
    <lineage>
        <taxon>Eukaryota</taxon>
        <taxon>Metazoa</taxon>
        <taxon>Ecdysozoa</taxon>
        <taxon>Arthropoda</taxon>
        <taxon>Hexapoda</taxon>
        <taxon>Insecta</taxon>
        <taxon>Pterygota</taxon>
        <taxon>Neoptera</taxon>
        <taxon>Polyneoptera</taxon>
        <taxon>Phasmatodea</taxon>
        <taxon>Timematodea</taxon>
        <taxon>Timematoidea</taxon>
        <taxon>Timematidae</taxon>
        <taxon>Timema</taxon>
    </lineage>
</organism>
<dbReference type="EMBL" id="OE001136">
    <property type="protein sequence ID" value="CAD7456086.1"/>
    <property type="molecule type" value="Genomic_DNA"/>
</dbReference>
<accession>A0A7R9FME0</accession>
<dbReference type="PANTHER" id="PTHR22847:SF637">
    <property type="entry name" value="WD REPEAT DOMAIN 5B"/>
    <property type="match status" value="1"/>
</dbReference>
<comment type="similarity">
    <text evidence="1">Belongs to the WD repeat WDR5/wds family.</text>
</comment>
<dbReference type="SUPFAM" id="SSF50978">
    <property type="entry name" value="WD40 repeat-like"/>
    <property type="match status" value="1"/>
</dbReference>
<feature type="repeat" description="WD" evidence="4">
    <location>
        <begin position="250"/>
        <end position="291"/>
    </location>
</feature>
<feature type="repeat" description="WD" evidence="4">
    <location>
        <begin position="414"/>
        <end position="458"/>
    </location>
</feature>
<dbReference type="InterPro" id="IPR059122">
    <property type="entry name" value="Beta-prop_WDR5-like"/>
</dbReference>
<dbReference type="InterPro" id="IPR019775">
    <property type="entry name" value="WD40_repeat_CS"/>
</dbReference>
<evidence type="ECO:0000256" key="4">
    <source>
        <dbReference type="PROSITE-ProRule" id="PRU00221"/>
    </source>
</evidence>
<dbReference type="SMART" id="SM00320">
    <property type="entry name" value="WD40"/>
    <property type="match status" value="7"/>
</dbReference>
<sequence length="496" mass="55325">MAIEVDCSDIRVVEVGMGCEITTCSFVTAPLMSHSQPVPDKRKELFLFVTVETASLQYCTVDGSTKQLRIRSVYQRLALLLVSLSQAALEQVQRNLAPRLCDRLHCNRSGVTLLLVSLSHAALEQVQSNLAPRLCDRLRCNRSGATLFLYAPEIFWSSHTVERKWIRCVLVIALRSATVRLYLTYKPIEKTIIHHPCAGLESRLQKPNYTLKFTLAGHTKAVSSVKFSPNAADKLIKIWGAYDGKFEKTISGHKLGISDVAWSSDSRLLVSASDDKTLKIWELSSGKCLKTLKGHSNYVFCCNFNPQSNLIVSGSFDESVRIWDVRTGKCLKTLPAHSDPVSAVHFNRDGSLIVSSSYDGLCRIWDTASGQCLKTLIDDDNPPFSPNGKYILAATLDNTLKLWDYSKGKCLKTYTGHRNEKYCIFANFSVTGGKWIVSGSEDNMVYIWNLQTKDIVQKLQGHTDVVLCTTCHPTENIIASAALENDKTIKLWKSDT</sequence>
<evidence type="ECO:0000313" key="6">
    <source>
        <dbReference type="EMBL" id="CAD7456086.1"/>
    </source>
</evidence>
<evidence type="ECO:0000256" key="2">
    <source>
        <dbReference type="ARBA" id="ARBA00022574"/>
    </source>
</evidence>
<dbReference type="AlphaFoldDB" id="A0A7R9FME0"/>
<dbReference type="PRINTS" id="PR00320">
    <property type="entry name" value="GPROTEINBRPT"/>
</dbReference>
<dbReference type="CDD" id="cd00200">
    <property type="entry name" value="WD40"/>
    <property type="match status" value="1"/>
</dbReference>
<dbReference type="GO" id="GO:0048188">
    <property type="term" value="C:Set1C/COMPASS complex"/>
    <property type="evidence" value="ECO:0007669"/>
    <property type="project" value="TreeGrafter"/>
</dbReference>
<evidence type="ECO:0000256" key="3">
    <source>
        <dbReference type="ARBA" id="ARBA00022737"/>
    </source>
</evidence>